<gene>
    <name evidence="5" type="ORF">M9Y10_022662</name>
</gene>
<dbReference type="Proteomes" id="UP001470230">
    <property type="component" value="Unassembled WGS sequence"/>
</dbReference>
<evidence type="ECO:0000256" key="1">
    <source>
        <dbReference type="ARBA" id="ARBA00023117"/>
    </source>
</evidence>
<feature type="region of interest" description="Disordered" evidence="3">
    <location>
        <begin position="148"/>
        <end position="184"/>
    </location>
</feature>
<dbReference type="SMART" id="SM00297">
    <property type="entry name" value="BROMO"/>
    <property type="match status" value="1"/>
</dbReference>
<dbReference type="InterPro" id="IPR036427">
    <property type="entry name" value="Bromodomain-like_sf"/>
</dbReference>
<dbReference type="EMBL" id="JAPFFF010000003">
    <property type="protein sequence ID" value="KAK8894228.1"/>
    <property type="molecule type" value="Genomic_DNA"/>
</dbReference>
<evidence type="ECO:0000256" key="2">
    <source>
        <dbReference type="PROSITE-ProRule" id="PRU00035"/>
    </source>
</evidence>
<dbReference type="PROSITE" id="PS50014">
    <property type="entry name" value="BROMODOMAIN_2"/>
    <property type="match status" value="1"/>
</dbReference>
<keyword evidence="1 2" id="KW-0103">Bromodomain</keyword>
<dbReference type="PANTHER" id="PTHR45926">
    <property type="entry name" value="OSJNBA0053K19.4 PROTEIN"/>
    <property type="match status" value="1"/>
</dbReference>
<sequence length="184" mass="21309">MKPSRVSSSTPGLSGVQKNYCIKITKKIMDYPISIFFRKPVDPEKDNAPGYYDKIKKPMDLSTVLKHLDENHYTSVERWKDEMNLIWRNAMSYNPEGDYIHMIAKELNYVFQRFCEKIPKTELEAWIFRVGKKHAKLMKLIEAKPDPTKKLLVPATPPKPPRQTKVLLRQKSSTSDSKQAAPSQ</sequence>
<reference evidence="5 6" key="1">
    <citation type="submission" date="2024-04" db="EMBL/GenBank/DDBJ databases">
        <title>Tritrichomonas musculus Genome.</title>
        <authorList>
            <person name="Alves-Ferreira E."/>
            <person name="Grigg M."/>
            <person name="Lorenzi H."/>
            <person name="Galac M."/>
        </authorList>
    </citation>
    <scope>NUCLEOTIDE SEQUENCE [LARGE SCALE GENOMIC DNA]</scope>
    <source>
        <strain evidence="5 6">EAF2021</strain>
    </source>
</reference>
<dbReference type="Pfam" id="PF00439">
    <property type="entry name" value="Bromodomain"/>
    <property type="match status" value="1"/>
</dbReference>
<dbReference type="Gene3D" id="1.20.920.10">
    <property type="entry name" value="Bromodomain-like"/>
    <property type="match status" value="1"/>
</dbReference>
<evidence type="ECO:0000313" key="6">
    <source>
        <dbReference type="Proteomes" id="UP001470230"/>
    </source>
</evidence>
<dbReference type="InterPro" id="IPR018359">
    <property type="entry name" value="Bromodomain_CS"/>
</dbReference>
<keyword evidence="6" id="KW-1185">Reference proteome</keyword>
<proteinExistence type="predicted"/>
<name>A0ABR2KTS4_9EUKA</name>
<evidence type="ECO:0000313" key="5">
    <source>
        <dbReference type="EMBL" id="KAK8894228.1"/>
    </source>
</evidence>
<dbReference type="InterPro" id="IPR001487">
    <property type="entry name" value="Bromodomain"/>
</dbReference>
<organism evidence="5 6">
    <name type="scientific">Tritrichomonas musculus</name>
    <dbReference type="NCBI Taxonomy" id="1915356"/>
    <lineage>
        <taxon>Eukaryota</taxon>
        <taxon>Metamonada</taxon>
        <taxon>Parabasalia</taxon>
        <taxon>Tritrichomonadida</taxon>
        <taxon>Tritrichomonadidae</taxon>
        <taxon>Tritrichomonas</taxon>
    </lineage>
</organism>
<dbReference type="PROSITE" id="PS00633">
    <property type="entry name" value="BROMODOMAIN_1"/>
    <property type="match status" value="1"/>
</dbReference>
<evidence type="ECO:0000256" key="3">
    <source>
        <dbReference type="SAM" id="MobiDB-lite"/>
    </source>
</evidence>
<evidence type="ECO:0000259" key="4">
    <source>
        <dbReference type="PROSITE" id="PS50014"/>
    </source>
</evidence>
<dbReference type="PRINTS" id="PR00503">
    <property type="entry name" value="BROMODOMAIN"/>
</dbReference>
<comment type="caution">
    <text evidence="5">The sequence shown here is derived from an EMBL/GenBank/DDBJ whole genome shotgun (WGS) entry which is preliminary data.</text>
</comment>
<accession>A0ABR2KTS4</accession>
<dbReference type="SUPFAM" id="SSF47370">
    <property type="entry name" value="Bromodomain"/>
    <property type="match status" value="1"/>
</dbReference>
<feature type="domain" description="Bromo" evidence="4">
    <location>
        <begin position="29"/>
        <end position="101"/>
    </location>
</feature>
<feature type="compositionally biased region" description="Polar residues" evidence="3">
    <location>
        <begin position="170"/>
        <end position="184"/>
    </location>
</feature>
<protein>
    <submittedName>
        <fullName evidence="5">Transcription initiation at TATA-containing promoter protein</fullName>
    </submittedName>
</protein>